<feature type="compositionally biased region" description="Low complexity" evidence="1">
    <location>
        <begin position="214"/>
        <end position="253"/>
    </location>
</feature>
<reference evidence="5" key="2">
    <citation type="journal article" date="2023" name="IMA Fungus">
        <title>Comparative genomic study of the Penicillium genus elucidates a diverse pangenome and 15 lateral gene transfer events.</title>
        <authorList>
            <person name="Petersen C."/>
            <person name="Sorensen T."/>
            <person name="Nielsen M.R."/>
            <person name="Sondergaard T.E."/>
            <person name="Sorensen J.L."/>
            <person name="Fitzpatrick D.A."/>
            <person name="Frisvad J.C."/>
            <person name="Nielsen K.L."/>
        </authorList>
    </citation>
    <scope>NUCLEOTIDE SEQUENCE</scope>
    <source>
        <strain evidence="5">IBT 26290</strain>
    </source>
</reference>
<feature type="region of interest" description="Disordered" evidence="1">
    <location>
        <begin position="214"/>
        <end position="438"/>
    </location>
</feature>
<dbReference type="EMBL" id="JAPQKN010000001">
    <property type="protein sequence ID" value="KAJ5175126.1"/>
    <property type="molecule type" value="Genomic_DNA"/>
</dbReference>
<dbReference type="RefSeq" id="XP_056546734.1">
    <property type="nucleotide sequence ID" value="XM_056683128.1"/>
</dbReference>
<reference evidence="5" key="1">
    <citation type="submission" date="2022-11" db="EMBL/GenBank/DDBJ databases">
        <authorList>
            <person name="Petersen C."/>
        </authorList>
    </citation>
    <scope>NUCLEOTIDE SEQUENCE</scope>
    <source>
        <strain evidence="5">IBT 26290</strain>
    </source>
</reference>
<evidence type="ECO:0000313" key="5">
    <source>
        <dbReference type="EMBL" id="KAJ5175126.1"/>
    </source>
</evidence>
<feature type="domain" description="Cell wall mannoprotein PIR1-like C-terminal" evidence="4">
    <location>
        <begin position="65"/>
        <end position="139"/>
    </location>
</feature>
<evidence type="ECO:0000256" key="2">
    <source>
        <dbReference type="SAM" id="SignalP"/>
    </source>
</evidence>
<feature type="region of interest" description="Disordered" evidence="1">
    <location>
        <begin position="147"/>
        <end position="193"/>
    </location>
</feature>
<feature type="chain" id="PRO_5040868779" description="Ubiquitin 3 binding protein But2 C-terminal domain-containing protein" evidence="2">
    <location>
        <begin position="17"/>
        <end position="592"/>
    </location>
</feature>
<keyword evidence="6" id="KW-1185">Reference proteome</keyword>
<feature type="compositionally biased region" description="Low complexity" evidence="1">
    <location>
        <begin position="261"/>
        <end position="406"/>
    </location>
</feature>
<dbReference type="AlphaFoldDB" id="A0A9W9IGC7"/>
<gene>
    <name evidence="5" type="ORF">N7482_001003</name>
</gene>
<protein>
    <recommendedName>
        <fullName evidence="7">Ubiquitin 3 binding protein But2 C-terminal domain-containing protein</fullName>
    </recommendedName>
</protein>
<comment type="caution">
    <text evidence="5">The sequence shown here is derived from an EMBL/GenBank/DDBJ whole genome shotgun (WGS) entry which is preliminary data.</text>
</comment>
<evidence type="ECO:0000259" key="4">
    <source>
        <dbReference type="Pfam" id="PF22799"/>
    </source>
</evidence>
<dbReference type="OrthoDB" id="4657524at2759"/>
<evidence type="ECO:0000256" key="1">
    <source>
        <dbReference type="SAM" id="MobiDB-lite"/>
    </source>
</evidence>
<evidence type="ECO:0000313" key="6">
    <source>
        <dbReference type="Proteomes" id="UP001149163"/>
    </source>
</evidence>
<name>A0A9W9IGC7_9EURO</name>
<feature type="compositionally biased region" description="Low complexity" evidence="1">
    <location>
        <begin position="415"/>
        <end position="438"/>
    </location>
</feature>
<dbReference type="Pfam" id="PF09792">
    <property type="entry name" value="But2"/>
    <property type="match status" value="1"/>
</dbReference>
<feature type="signal peptide" evidence="2">
    <location>
        <begin position="1"/>
        <end position="16"/>
    </location>
</feature>
<evidence type="ECO:0008006" key="7">
    <source>
        <dbReference type="Google" id="ProtNLM"/>
    </source>
</evidence>
<feature type="compositionally biased region" description="Low complexity" evidence="1">
    <location>
        <begin position="158"/>
        <end position="193"/>
    </location>
</feature>
<keyword evidence="2" id="KW-0732">Signal</keyword>
<dbReference type="Pfam" id="PF22799">
    <property type="entry name" value="PIR1-like_C"/>
    <property type="match status" value="1"/>
</dbReference>
<dbReference type="PANTHER" id="PTHR39613:SF1">
    <property type="entry name" value="ANCHORED CELL WALL PROTEIN, PUTATIVE (AFU_ORTHOLOGUE AFUA_4G08960)-RELATED"/>
    <property type="match status" value="1"/>
</dbReference>
<evidence type="ECO:0000259" key="3">
    <source>
        <dbReference type="Pfam" id="PF09792"/>
    </source>
</evidence>
<dbReference type="InterPro" id="IPR018620">
    <property type="entry name" value="Ubiquitin3-bd_protein_But2_C"/>
</dbReference>
<organism evidence="5 6">
    <name type="scientific">Penicillium canariense</name>
    <dbReference type="NCBI Taxonomy" id="189055"/>
    <lineage>
        <taxon>Eukaryota</taxon>
        <taxon>Fungi</taxon>
        <taxon>Dikarya</taxon>
        <taxon>Ascomycota</taxon>
        <taxon>Pezizomycotina</taxon>
        <taxon>Eurotiomycetes</taxon>
        <taxon>Eurotiomycetidae</taxon>
        <taxon>Eurotiales</taxon>
        <taxon>Aspergillaceae</taxon>
        <taxon>Penicillium</taxon>
    </lineage>
</organism>
<dbReference type="InterPro" id="IPR054508">
    <property type="entry name" value="PIR1-like_C"/>
</dbReference>
<proteinExistence type="predicted"/>
<dbReference type="GeneID" id="81422304"/>
<accession>A0A9W9IGC7</accession>
<dbReference type="Proteomes" id="UP001149163">
    <property type="component" value="Unassembled WGS sequence"/>
</dbReference>
<feature type="domain" description="Ubiquitin 3 binding protein But2 C-terminal" evidence="3">
    <location>
        <begin position="442"/>
        <end position="582"/>
    </location>
</feature>
<dbReference type="PANTHER" id="PTHR39613">
    <property type="entry name" value="ANCHORED CELL WALL PROTEIN, PUTATIVE (AFU_ORTHOLOGUE AFUA_4G08960)-RELATED"/>
    <property type="match status" value="1"/>
</dbReference>
<sequence>MKSFAVFAAFAASANALVGRNAGACCFHITASGGMSGNLGQLSDGQNRIGDNSLSASQYCINSTGVITDSVGRGCIITSETTQFQCDEGKAGTPGFYVSSSGQLEFHGSPAFIACETGQNGGSNIYTTNSTSVTNCKNIRMSADSCTSTGASAGGSSSGTAPSGQPGSPGQSGSPGQPGSTGSPAGSAPVPISGSPITVVSTVTVSDCSCSGTGVPAAPAAGQSSAPGGAPAPGGTSQPSSSAGGSPPAIVPVAPAPGGPSQPSSAAGGSPPAIVPATSAPGGSSQPSSSAGGSPPAIVPVSPAPAGTSQPSSSAGGSPPASVPTAPASGFSSVGPSGGPAPSGSSQQSGGSQPSGSSRPSAAPSGSPVPSSSSHSSSSAAGFQPSSAPMSSGAPAPSTSTHPSSPSGGGGGGVPISSSSASASRSSSSSGSCPTTLSGDYQYPHLMVPISSSSPDTPEGNSFNGTINSSVSTTFNFDIPQSYSGKTCSLVFLFPKKTDLQTSSYSFSGDGKIAIGKLSQTVSSSTTYNNVPSVSKGLGTITISPGNSYVVSTFSCPAGQAVSYEMKNAGSTNLNFFEDWNPSPLGLFITTC</sequence>